<keyword evidence="1" id="KW-1133">Transmembrane helix</keyword>
<evidence type="ECO:0000256" key="1">
    <source>
        <dbReference type="SAM" id="Phobius"/>
    </source>
</evidence>
<sequence length="39" mass="4233">MASKIYDSAPYIFTSLPILVPPLVSAAALNFSAPRYFLS</sequence>
<dbReference type="AlphaFoldDB" id="C8PK12"/>
<keyword evidence="1" id="KW-0812">Transmembrane</keyword>
<evidence type="ECO:0000313" key="3">
    <source>
        <dbReference type="Proteomes" id="UP000005709"/>
    </source>
</evidence>
<organism evidence="2 3">
    <name type="scientific">Campylobacter gracilis RM3268</name>
    <dbReference type="NCBI Taxonomy" id="553220"/>
    <lineage>
        <taxon>Bacteria</taxon>
        <taxon>Pseudomonadati</taxon>
        <taxon>Campylobacterota</taxon>
        <taxon>Epsilonproteobacteria</taxon>
        <taxon>Campylobacterales</taxon>
        <taxon>Campylobacteraceae</taxon>
        <taxon>Campylobacter</taxon>
    </lineage>
</organism>
<evidence type="ECO:0000313" key="2">
    <source>
        <dbReference type="EMBL" id="EEV17267.1"/>
    </source>
</evidence>
<keyword evidence="1" id="KW-0472">Membrane</keyword>
<reference evidence="2 3" key="1">
    <citation type="submission" date="2009-07" db="EMBL/GenBank/DDBJ databases">
        <authorList>
            <person name="Madupu R."/>
            <person name="Sebastian Y."/>
            <person name="Durkin A.S."/>
            <person name="Torralba M."/>
            <person name="Methe B."/>
            <person name="Sutton G.G."/>
            <person name="Strausberg R.L."/>
            <person name="Nelson K.E."/>
        </authorList>
    </citation>
    <scope>NUCLEOTIDE SEQUENCE [LARGE SCALE GENOMIC DNA]</scope>
    <source>
        <strain evidence="2 3">RM3268</strain>
    </source>
</reference>
<keyword evidence="3" id="KW-1185">Reference proteome</keyword>
<gene>
    <name evidence="2" type="ORF">CAMGR0001_1562</name>
</gene>
<protein>
    <submittedName>
        <fullName evidence="2">Uncharacterized protein</fullName>
    </submittedName>
</protein>
<name>C8PK12_9BACT</name>
<feature type="transmembrane region" description="Helical" evidence="1">
    <location>
        <begin position="12"/>
        <end position="33"/>
    </location>
</feature>
<dbReference type="EMBL" id="ACYG01000027">
    <property type="protein sequence ID" value="EEV17267.1"/>
    <property type="molecule type" value="Genomic_DNA"/>
</dbReference>
<dbReference type="Proteomes" id="UP000005709">
    <property type="component" value="Unassembled WGS sequence"/>
</dbReference>
<accession>C8PK12</accession>
<proteinExistence type="predicted"/>
<comment type="caution">
    <text evidence="2">The sequence shown here is derived from an EMBL/GenBank/DDBJ whole genome shotgun (WGS) entry which is preliminary data.</text>
</comment>